<dbReference type="PANTHER" id="PTHR33336:SF1">
    <property type="entry name" value="(4S)-4-HYDROXY-5-PHOSPHONOOXYPENTANE-2,3-DIONE ISOMERASE"/>
    <property type="match status" value="1"/>
</dbReference>
<organism evidence="2 3">
    <name type="scientific">Devosia albogilva</name>
    <dbReference type="NCBI Taxonomy" id="429726"/>
    <lineage>
        <taxon>Bacteria</taxon>
        <taxon>Pseudomonadati</taxon>
        <taxon>Pseudomonadota</taxon>
        <taxon>Alphaproteobacteria</taxon>
        <taxon>Hyphomicrobiales</taxon>
        <taxon>Devosiaceae</taxon>
        <taxon>Devosia</taxon>
    </lineage>
</organism>
<keyword evidence="2" id="KW-0503">Monooxygenase</keyword>
<dbReference type="Gene3D" id="3.30.70.100">
    <property type="match status" value="1"/>
</dbReference>
<proteinExistence type="predicted"/>
<name>A0ABW5QHL5_9HYPH</name>
<sequence length="93" mass="10395">MAKVFLDGYLEVPPEQVDTVAAALPEHIHLTRTEPGCLRFEVLQDPEQPTHFVVSEVFADRAAFEAHQHRAASSPWATVTAGMPRHYTIRDEG</sequence>
<dbReference type="GO" id="GO:0004497">
    <property type="term" value="F:monooxygenase activity"/>
    <property type="evidence" value="ECO:0007669"/>
    <property type="project" value="UniProtKB-KW"/>
</dbReference>
<dbReference type="InterPro" id="IPR011008">
    <property type="entry name" value="Dimeric_a/b-barrel"/>
</dbReference>
<dbReference type="Proteomes" id="UP001597521">
    <property type="component" value="Unassembled WGS sequence"/>
</dbReference>
<dbReference type="RefSeq" id="WP_386832269.1">
    <property type="nucleotide sequence ID" value="NZ_JBHUNP010000001.1"/>
</dbReference>
<protein>
    <submittedName>
        <fullName evidence="2">Quinol monooxygenase</fullName>
        <ecNumber evidence="2">1.-.-.-</ecNumber>
    </submittedName>
</protein>
<dbReference type="EMBL" id="JBHUNP010000001">
    <property type="protein sequence ID" value="MFD2647237.1"/>
    <property type="molecule type" value="Genomic_DNA"/>
</dbReference>
<evidence type="ECO:0000313" key="3">
    <source>
        <dbReference type="Proteomes" id="UP001597521"/>
    </source>
</evidence>
<keyword evidence="3" id="KW-1185">Reference proteome</keyword>
<gene>
    <name evidence="2" type="ORF">ACFSX5_05430</name>
</gene>
<dbReference type="PROSITE" id="PS51725">
    <property type="entry name" value="ABM"/>
    <property type="match status" value="1"/>
</dbReference>
<dbReference type="InterPro" id="IPR007138">
    <property type="entry name" value="ABM_dom"/>
</dbReference>
<comment type="caution">
    <text evidence="2">The sequence shown here is derived from an EMBL/GenBank/DDBJ whole genome shotgun (WGS) entry which is preliminary data.</text>
</comment>
<dbReference type="Pfam" id="PF03992">
    <property type="entry name" value="ABM"/>
    <property type="match status" value="1"/>
</dbReference>
<reference evidence="3" key="1">
    <citation type="journal article" date="2019" name="Int. J. Syst. Evol. Microbiol.">
        <title>The Global Catalogue of Microorganisms (GCM) 10K type strain sequencing project: providing services to taxonomists for standard genome sequencing and annotation.</title>
        <authorList>
            <consortium name="The Broad Institute Genomics Platform"/>
            <consortium name="The Broad Institute Genome Sequencing Center for Infectious Disease"/>
            <person name="Wu L."/>
            <person name="Ma J."/>
        </authorList>
    </citation>
    <scope>NUCLEOTIDE SEQUENCE [LARGE SCALE GENOMIC DNA]</scope>
    <source>
        <strain evidence="3">CCM 7427</strain>
    </source>
</reference>
<keyword evidence="2" id="KW-0560">Oxidoreductase</keyword>
<accession>A0ABW5QHL5</accession>
<feature type="domain" description="ABM" evidence="1">
    <location>
        <begin position="4"/>
        <end position="93"/>
    </location>
</feature>
<evidence type="ECO:0000313" key="2">
    <source>
        <dbReference type="EMBL" id="MFD2647237.1"/>
    </source>
</evidence>
<dbReference type="SUPFAM" id="SSF54909">
    <property type="entry name" value="Dimeric alpha+beta barrel"/>
    <property type="match status" value="1"/>
</dbReference>
<evidence type="ECO:0000259" key="1">
    <source>
        <dbReference type="PROSITE" id="PS51725"/>
    </source>
</evidence>
<dbReference type="PANTHER" id="PTHR33336">
    <property type="entry name" value="QUINOL MONOOXYGENASE YGIN-RELATED"/>
    <property type="match status" value="1"/>
</dbReference>
<dbReference type="EC" id="1.-.-.-" evidence="2"/>
<dbReference type="InterPro" id="IPR050744">
    <property type="entry name" value="AI-2_Isomerase_LsrG"/>
</dbReference>